<evidence type="ECO:0000313" key="7">
    <source>
        <dbReference type="EMBL" id="SLN77928.1"/>
    </source>
</evidence>
<dbReference type="CDD" id="cd03224">
    <property type="entry name" value="ABC_TM1139_LivF_branched"/>
    <property type="match status" value="1"/>
</dbReference>
<evidence type="ECO:0000256" key="3">
    <source>
        <dbReference type="ARBA" id="ARBA00022741"/>
    </source>
</evidence>
<gene>
    <name evidence="7" type="primary">livF_8</name>
    <name evidence="7" type="ORF">ROA7023_04578</name>
</gene>
<accession>A0A1Y5U661</accession>
<evidence type="ECO:0000256" key="5">
    <source>
        <dbReference type="ARBA" id="ARBA00022970"/>
    </source>
</evidence>
<dbReference type="Proteomes" id="UP000193900">
    <property type="component" value="Unassembled WGS sequence"/>
</dbReference>
<protein>
    <submittedName>
        <fullName evidence="7">High-affinity branched-chain amino acid transport ATP-binding protein LivF</fullName>
    </submittedName>
</protein>
<dbReference type="PANTHER" id="PTHR43820">
    <property type="entry name" value="HIGH-AFFINITY BRANCHED-CHAIN AMINO ACID TRANSPORT ATP-BINDING PROTEIN LIVF"/>
    <property type="match status" value="1"/>
</dbReference>
<dbReference type="GO" id="GO:0015807">
    <property type="term" value="P:L-amino acid transport"/>
    <property type="evidence" value="ECO:0007669"/>
    <property type="project" value="TreeGrafter"/>
</dbReference>
<dbReference type="SUPFAM" id="SSF52540">
    <property type="entry name" value="P-loop containing nucleoside triphosphate hydrolases"/>
    <property type="match status" value="1"/>
</dbReference>
<organism evidence="7 8">
    <name type="scientific">Roseisalinus antarcticus</name>
    <dbReference type="NCBI Taxonomy" id="254357"/>
    <lineage>
        <taxon>Bacteria</taxon>
        <taxon>Pseudomonadati</taxon>
        <taxon>Pseudomonadota</taxon>
        <taxon>Alphaproteobacteria</taxon>
        <taxon>Rhodobacterales</taxon>
        <taxon>Roseobacteraceae</taxon>
        <taxon>Roseisalinus</taxon>
    </lineage>
</organism>
<dbReference type="PROSITE" id="PS50893">
    <property type="entry name" value="ABC_TRANSPORTER_2"/>
    <property type="match status" value="1"/>
</dbReference>
<dbReference type="InterPro" id="IPR052156">
    <property type="entry name" value="BCAA_Transport_ATP-bd_LivF"/>
</dbReference>
<dbReference type="RefSeq" id="WP_085881236.1">
    <property type="nucleotide sequence ID" value="NZ_FWFZ01000070.1"/>
</dbReference>
<keyword evidence="8" id="KW-1185">Reference proteome</keyword>
<sequence length="245" mass="26670">MAMIEIKDVFAGYGIGPDILTGLSLNVVAGRSYCIVGPNGAGKSTLLKVICGQLPPRSGSVMFNGQDLAGLRTDEVLERGICFVPQDRSLFTDMTIRENLQMGGYILKDSAEIDRRIEGVLEMFPVLKSRLGLAAKTLSGGQQQQLLIGRALVLRPKVIMLDEPTLGLAPKISRQIFDSMNELKAAGIAIIVVEQNARMGLNFADWGCVLDLGRMVFEGPSQDVLSDERIEQLYLGRKRQTEAAS</sequence>
<feature type="domain" description="ABC transporter" evidence="6">
    <location>
        <begin position="4"/>
        <end position="237"/>
    </location>
</feature>
<dbReference type="Pfam" id="PF00005">
    <property type="entry name" value="ABC_tran"/>
    <property type="match status" value="1"/>
</dbReference>
<name>A0A1Y5U661_9RHOB</name>
<dbReference type="InterPro" id="IPR027417">
    <property type="entry name" value="P-loop_NTPase"/>
</dbReference>
<keyword evidence="5" id="KW-0029">Amino-acid transport</keyword>
<dbReference type="EMBL" id="FWFZ01000070">
    <property type="protein sequence ID" value="SLN77928.1"/>
    <property type="molecule type" value="Genomic_DNA"/>
</dbReference>
<dbReference type="AlphaFoldDB" id="A0A1Y5U661"/>
<dbReference type="GO" id="GO:0016887">
    <property type="term" value="F:ATP hydrolysis activity"/>
    <property type="evidence" value="ECO:0007669"/>
    <property type="project" value="InterPro"/>
</dbReference>
<dbReference type="PANTHER" id="PTHR43820:SF6">
    <property type="entry name" value="ABC TRANSPORTER ATP-BINDING PROTEIN"/>
    <property type="match status" value="1"/>
</dbReference>
<dbReference type="GO" id="GO:0015658">
    <property type="term" value="F:branched-chain amino acid transmembrane transporter activity"/>
    <property type="evidence" value="ECO:0007669"/>
    <property type="project" value="TreeGrafter"/>
</dbReference>
<evidence type="ECO:0000256" key="2">
    <source>
        <dbReference type="ARBA" id="ARBA00022448"/>
    </source>
</evidence>
<evidence type="ECO:0000256" key="4">
    <source>
        <dbReference type="ARBA" id="ARBA00022840"/>
    </source>
</evidence>
<reference evidence="7 8" key="1">
    <citation type="submission" date="2017-03" db="EMBL/GenBank/DDBJ databases">
        <authorList>
            <person name="Afonso C.L."/>
            <person name="Miller P.J."/>
            <person name="Scott M.A."/>
            <person name="Spackman E."/>
            <person name="Goraichik I."/>
            <person name="Dimitrov K.M."/>
            <person name="Suarez D.L."/>
            <person name="Swayne D.E."/>
        </authorList>
    </citation>
    <scope>NUCLEOTIDE SEQUENCE [LARGE SCALE GENOMIC DNA]</scope>
    <source>
        <strain evidence="7 8">CECT 7023</strain>
    </source>
</reference>
<comment type="similarity">
    <text evidence="1">Belongs to the ABC transporter superfamily.</text>
</comment>
<proteinExistence type="inferred from homology"/>
<dbReference type="Gene3D" id="3.40.50.300">
    <property type="entry name" value="P-loop containing nucleotide triphosphate hydrolases"/>
    <property type="match status" value="1"/>
</dbReference>
<keyword evidence="4 7" id="KW-0067">ATP-binding</keyword>
<dbReference type="GO" id="GO:0005524">
    <property type="term" value="F:ATP binding"/>
    <property type="evidence" value="ECO:0007669"/>
    <property type="project" value="UniProtKB-KW"/>
</dbReference>
<dbReference type="InterPro" id="IPR003593">
    <property type="entry name" value="AAA+_ATPase"/>
</dbReference>
<keyword evidence="2" id="KW-0813">Transport</keyword>
<evidence type="ECO:0000259" key="6">
    <source>
        <dbReference type="PROSITE" id="PS50893"/>
    </source>
</evidence>
<dbReference type="InterPro" id="IPR003439">
    <property type="entry name" value="ABC_transporter-like_ATP-bd"/>
</dbReference>
<evidence type="ECO:0000256" key="1">
    <source>
        <dbReference type="ARBA" id="ARBA00005417"/>
    </source>
</evidence>
<dbReference type="SMART" id="SM00382">
    <property type="entry name" value="AAA"/>
    <property type="match status" value="1"/>
</dbReference>
<evidence type="ECO:0000313" key="8">
    <source>
        <dbReference type="Proteomes" id="UP000193900"/>
    </source>
</evidence>
<keyword evidence="3" id="KW-0547">Nucleotide-binding</keyword>